<dbReference type="InParanoid" id="G4ZGU7"/>
<evidence type="ECO:0000313" key="3">
    <source>
        <dbReference type="Proteomes" id="UP000002640"/>
    </source>
</evidence>
<organism evidence="2 3">
    <name type="scientific">Phytophthora sojae (strain P6497)</name>
    <name type="common">Soybean stem and root rot agent</name>
    <name type="synonym">Phytophthora megasperma f. sp. glycines</name>
    <dbReference type="NCBI Taxonomy" id="1094619"/>
    <lineage>
        <taxon>Eukaryota</taxon>
        <taxon>Sar</taxon>
        <taxon>Stramenopiles</taxon>
        <taxon>Oomycota</taxon>
        <taxon>Peronosporomycetes</taxon>
        <taxon>Peronosporales</taxon>
        <taxon>Peronosporaceae</taxon>
        <taxon>Phytophthora</taxon>
    </lineage>
</organism>
<name>G4ZGU7_PHYSP</name>
<dbReference type="AlphaFoldDB" id="G4ZGU7"/>
<feature type="transmembrane region" description="Helical" evidence="1">
    <location>
        <begin position="105"/>
        <end position="121"/>
    </location>
</feature>
<feature type="transmembrane region" description="Helical" evidence="1">
    <location>
        <begin position="12"/>
        <end position="37"/>
    </location>
</feature>
<keyword evidence="3" id="KW-1185">Reference proteome</keyword>
<dbReference type="Proteomes" id="UP000002640">
    <property type="component" value="Unassembled WGS sequence"/>
</dbReference>
<proteinExistence type="predicted"/>
<dbReference type="RefSeq" id="XP_009527071.1">
    <property type="nucleotide sequence ID" value="XM_009528776.1"/>
</dbReference>
<dbReference type="KEGG" id="psoj:PHYSODRAFT_499184"/>
<sequence length="153" mass="17681">DSFQALFHSEYVVVAEFIECVIPMLYEVYLAVLYHLPIAAYYPHTRTLTPEKFIRTELNIILYAAVELASFVGLDLLLRRKFGFSPLYQLAFVCETQVRTLQSHLFVWILCILQITLVHNGQMRCSKRWSRIGPSDKLVFAVHVGVDLEAPFK</sequence>
<feature type="non-terminal residue" evidence="2">
    <location>
        <position position="1"/>
    </location>
</feature>
<protein>
    <submittedName>
        <fullName evidence="2">Uncharacterized protein</fullName>
    </submittedName>
</protein>
<evidence type="ECO:0000313" key="2">
    <source>
        <dbReference type="EMBL" id="EGZ18013.1"/>
    </source>
</evidence>
<dbReference type="OMA" id="VWILCIL"/>
<dbReference type="EMBL" id="JH159154">
    <property type="protein sequence ID" value="EGZ18013.1"/>
    <property type="molecule type" value="Genomic_DNA"/>
</dbReference>
<dbReference type="GeneID" id="20657665"/>
<evidence type="ECO:0000256" key="1">
    <source>
        <dbReference type="SAM" id="Phobius"/>
    </source>
</evidence>
<keyword evidence="1" id="KW-0472">Membrane</keyword>
<reference evidence="2 3" key="1">
    <citation type="journal article" date="2006" name="Science">
        <title>Phytophthora genome sequences uncover evolutionary origins and mechanisms of pathogenesis.</title>
        <authorList>
            <person name="Tyler B.M."/>
            <person name="Tripathy S."/>
            <person name="Zhang X."/>
            <person name="Dehal P."/>
            <person name="Jiang R.H."/>
            <person name="Aerts A."/>
            <person name="Arredondo F.D."/>
            <person name="Baxter L."/>
            <person name="Bensasson D."/>
            <person name="Beynon J.L."/>
            <person name="Chapman J."/>
            <person name="Damasceno C.M."/>
            <person name="Dorrance A.E."/>
            <person name="Dou D."/>
            <person name="Dickerman A.W."/>
            <person name="Dubchak I.L."/>
            <person name="Garbelotto M."/>
            <person name="Gijzen M."/>
            <person name="Gordon S.G."/>
            <person name="Govers F."/>
            <person name="Grunwald N.J."/>
            <person name="Huang W."/>
            <person name="Ivors K.L."/>
            <person name="Jones R.W."/>
            <person name="Kamoun S."/>
            <person name="Krampis K."/>
            <person name="Lamour K.H."/>
            <person name="Lee M.K."/>
            <person name="McDonald W.H."/>
            <person name="Medina M."/>
            <person name="Meijer H.J."/>
            <person name="Nordberg E.K."/>
            <person name="Maclean D.J."/>
            <person name="Ospina-Giraldo M.D."/>
            <person name="Morris P.F."/>
            <person name="Phuntumart V."/>
            <person name="Putnam N.H."/>
            <person name="Rash S."/>
            <person name="Rose J.K."/>
            <person name="Sakihama Y."/>
            <person name="Salamov A.A."/>
            <person name="Savidor A."/>
            <person name="Scheuring C.F."/>
            <person name="Smith B.M."/>
            <person name="Sobral B.W."/>
            <person name="Terry A."/>
            <person name="Torto-Alalibo T.A."/>
            <person name="Win J."/>
            <person name="Xu Z."/>
            <person name="Zhang H."/>
            <person name="Grigoriev I.V."/>
            <person name="Rokhsar D.S."/>
            <person name="Boore J.L."/>
        </authorList>
    </citation>
    <scope>NUCLEOTIDE SEQUENCE [LARGE SCALE GENOMIC DNA]</scope>
    <source>
        <strain evidence="2 3">P6497</strain>
    </source>
</reference>
<feature type="transmembrane region" description="Helical" evidence="1">
    <location>
        <begin position="58"/>
        <end position="78"/>
    </location>
</feature>
<keyword evidence="1" id="KW-1133">Transmembrane helix</keyword>
<gene>
    <name evidence="2" type="ORF">PHYSODRAFT_499184</name>
</gene>
<accession>G4ZGU7</accession>
<keyword evidence="1" id="KW-0812">Transmembrane</keyword>